<dbReference type="InterPro" id="IPR007197">
    <property type="entry name" value="rSAM"/>
</dbReference>
<dbReference type="OrthoDB" id="9808022at2"/>
<dbReference type="Proteomes" id="UP000326881">
    <property type="component" value="Plasmid unnamed"/>
</dbReference>
<comment type="pathway">
    <text evidence="2 15">Porphyrin-containing compound metabolism; protoporphyrin-IX biosynthesis; protoporphyrinogen-IX from coproporphyrinogen-III (AdoMet route): step 1/1.</text>
</comment>
<dbReference type="GO" id="GO:0051989">
    <property type="term" value="F:coproporphyrinogen dehydrogenase activity"/>
    <property type="evidence" value="ECO:0007669"/>
    <property type="project" value="UniProtKB-EC"/>
</dbReference>
<name>A0A5Q0CE18_9HYPH</name>
<dbReference type="GO" id="GO:0005737">
    <property type="term" value="C:cytoplasm"/>
    <property type="evidence" value="ECO:0007669"/>
    <property type="project" value="UniProtKB-SubCell"/>
</dbReference>
<feature type="binding site" evidence="16">
    <location>
        <position position="239"/>
    </location>
    <ligand>
        <name>S-adenosyl-L-methionine</name>
        <dbReference type="ChEBI" id="CHEBI:59789"/>
        <label>2</label>
    </ligand>
</feature>
<feature type="binding site" evidence="16">
    <location>
        <begin position="63"/>
        <end position="65"/>
    </location>
    <ligand>
        <name>S-adenosyl-L-methionine</name>
        <dbReference type="ChEBI" id="CHEBI:59789"/>
        <label>2</label>
    </ligand>
</feature>
<dbReference type="GO" id="GO:0051539">
    <property type="term" value="F:4 iron, 4 sulfur cluster binding"/>
    <property type="evidence" value="ECO:0007669"/>
    <property type="project" value="UniProtKB-KW"/>
</dbReference>
<dbReference type="GO" id="GO:0046872">
    <property type="term" value="F:metal ion binding"/>
    <property type="evidence" value="ECO:0007669"/>
    <property type="project" value="UniProtKB-KW"/>
</dbReference>
<comment type="cofactor">
    <cofactor evidence="15 17">
        <name>[4Fe-4S] cluster</name>
        <dbReference type="ChEBI" id="CHEBI:49883"/>
    </cofactor>
    <text evidence="15 17">Binds 1 [4Fe-4S] cluster. The cluster is coordinated with 3 cysteines and an exchangeable S-adenosyl-L-methionine.</text>
</comment>
<protein>
    <recommendedName>
        <fullName evidence="15">Coproporphyrinogen-III oxidase</fullName>
        <ecNumber evidence="15">1.3.98.3</ecNumber>
    </recommendedName>
</protein>
<evidence type="ECO:0000256" key="14">
    <source>
        <dbReference type="ARBA" id="ARBA00048321"/>
    </source>
</evidence>
<dbReference type="SFLD" id="SFLDS00029">
    <property type="entry name" value="Radical_SAM"/>
    <property type="match status" value="1"/>
</dbReference>
<feature type="binding site" evidence="16">
    <location>
        <begin position="109"/>
        <end position="110"/>
    </location>
    <ligand>
        <name>S-adenosyl-L-methionine</name>
        <dbReference type="ChEBI" id="CHEBI:59789"/>
        <label>2</label>
    </ligand>
</feature>
<keyword evidence="11 15" id="KW-0411">Iron-sulfur</keyword>
<dbReference type="EC" id="1.3.98.3" evidence="15"/>
<evidence type="ECO:0000256" key="8">
    <source>
        <dbReference type="ARBA" id="ARBA00022723"/>
    </source>
</evidence>
<dbReference type="InterPro" id="IPR058240">
    <property type="entry name" value="rSAM_sf"/>
</dbReference>
<evidence type="ECO:0000256" key="13">
    <source>
        <dbReference type="ARBA" id="ARBA00024295"/>
    </source>
</evidence>
<keyword evidence="20" id="KW-1185">Reference proteome</keyword>
<feature type="binding site" evidence="17">
    <location>
        <position position="57"/>
    </location>
    <ligand>
        <name>[4Fe-4S] cluster</name>
        <dbReference type="ChEBI" id="CHEBI:49883"/>
        <note>4Fe-4S-S-AdoMet</note>
    </ligand>
</feature>
<evidence type="ECO:0000256" key="12">
    <source>
        <dbReference type="ARBA" id="ARBA00023244"/>
    </source>
</evidence>
<dbReference type="RefSeq" id="WP_153273958.1">
    <property type="nucleotide sequence ID" value="NZ_CP043499.1"/>
</dbReference>
<dbReference type="InterPro" id="IPR006638">
    <property type="entry name" value="Elp3/MiaA/NifB-like_rSAM"/>
</dbReference>
<accession>A0A5Q0CE18</accession>
<gene>
    <name evidence="19" type="primary">hemN</name>
    <name evidence="19" type="ORF">FZ934_20355</name>
</gene>
<comment type="function">
    <text evidence="13">Involved in the heme biosynthesis. Catalyzes the anaerobic oxidative decarboxylation of propionate groups of rings A and B of coproporphyrinogen III to yield the vinyl groups in protoporphyrinogen IX.</text>
</comment>
<dbReference type="Gene3D" id="3.80.30.20">
    <property type="entry name" value="tm_1862 like domain"/>
    <property type="match status" value="1"/>
</dbReference>
<dbReference type="EMBL" id="CP043499">
    <property type="protein sequence ID" value="QFY64036.1"/>
    <property type="molecule type" value="Genomic_DNA"/>
</dbReference>
<keyword evidence="10 15" id="KW-0408">Iron</keyword>
<dbReference type="PIRSF" id="PIRSF000167">
    <property type="entry name" value="HemN"/>
    <property type="match status" value="1"/>
</dbReference>
<feature type="binding site" evidence="17">
    <location>
        <position position="64"/>
    </location>
    <ligand>
        <name>[4Fe-4S] cluster</name>
        <dbReference type="ChEBI" id="CHEBI:49883"/>
        <note>4Fe-4S-S-AdoMet</note>
    </ligand>
</feature>
<evidence type="ECO:0000313" key="20">
    <source>
        <dbReference type="Proteomes" id="UP000326881"/>
    </source>
</evidence>
<dbReference type="GO" id="GO:0004109">
    <property type="term" value="F:coproporphyrinogen oxidase activity"/>
    <property type="evidence" value="ECO:0007669"/>
    <property type="project" value="InterPro"/>
</dbReference>
<evidence type="ECO:0000256" key="5">
    <source>
        <dbReference type="ARBA" id="ARBA00022485"/>
    </source>
</evidence>
<keyword evidence="12 15" id="KW-0627">Porphyrin biosynthesis</keyword>
<evidence type="ECO:0000256" key="17">
    <source>
        <dbReference type="PIRSR" id="PIRSR000167-2"/>
    </source>
</evidence>
<keyword evidence="19" id="KW-0614">Plasmid</keyword>
<feature type="binding site" evidence="16">
    <location>
        <position position="325"/>
    </location>
    <ligand>
        <name>S-adenosyl-L-methionine</name>
        <dbReference type="ChEBI" id="CHEBI:59789"/>
        <label>1</label>
    </ligand>
</feature>
<evidence type="ECO:0000256" key="16">
    <source>
        <dbReference type="PIRSR" id="PIRSR000167-1"/>
    </source>
</evidence>
<comment type="similarity">
    <text evidence="3 15">Belongs to the anaerobic coproporphyrinogen-III oxidase family.</text>
</comment>
<dbReference type="InterPro" id="IPR004558">
    <property type="entry name" value="Coprogen_oxidase_HemN"/>
</dbReference>
<dbReference type="CDD" id="cd01335">
    <property type="entry name" value="Radical_SAM"/>
    <property type="match status" value="1"/>
</dbReference>
<dbReference type="Gene3D" id="1.10.10.920">
    <property type="match status" value="1"/>
</dbReference>
<evidence type="ECO:0000256" key="3">
    <source>
        <dbReference type="ARBA" id="ARBA00005493"/>
    </source>
</evidence>
<dbReference type="SUPFAM" id="SSF102114">
    <property type="entry name" value="Radical SAM enzymes"/>
    <property type="match status" value="1"/>
</dbReference>
<dbReference type="NCBIfam" id="TIGR00538">
    <property type="entry name" value="hemN"/>
    <property type="match status" value="1"/>
</dbReference>
<evidence type="ECO:0000256" key="2">
    <source>
        <dbReference type="ARBA" id="ARBA00004785"/>
    </source>
</evidence>
<feature type="domain" description="Radical SAM core" evidence="18">
    <location>
        <begin position="42"/>
        <end position="276"/>
    </location>
</feature>
<dbReference type="UniPathway" id="UPA00251">
    <property type="reaction ID" value="UER00323"/>
</dbReference>
<organism evidence="19 20">
    <name type="scientific">Rhizobium grahamii</name>
    <dbReference type="NCBI Taxonomy" id="1120045"/>
    <lineage>
        <taxon>Bacteria</taxon>
        <taxon>Pseudomonadati</taxon>
        <taxon>Pseudomonadota</taxon>
        <taxon>Alphaproteobacteria</taxon>
        <taxon>Hyphomicrobiales</taxon>
        <taxon>Rhizobiaceae</taxon>
        <taxon>Rhizobium/Agrobacterium group</taxon>
        <taxon>Rhizobium</taxon>
    </lineage>
</organism>
<dbReference type="PANTHER" id="PTHR13932">
    <property type="entry name" value="COPROPORPHYRINIGEN III OXIDASE"/>
    <property type="match status" value="1"/>
</dbReference>
<keyword evidence="7 15" id="KW-0949">S-adenosyl-L-methionine</keyword>
<comment type="catalytic activity">
    <reaction evidence="14 15">
        <text>coproporphyrinogen III + 2 S-adenosyl-L-methionine = protoporphyrinogen IX + 2 5'-deoxyadenosine + 2 L-methionine + 2 CO2</text>
        <dbReference type="Rhea" id="RHEA:15425"/>
        <dbReference type="ChEBI" id="CHEBI:16526"/>
        <dbReference type="ChEBI" id="CHEBI:17319"/>
        <dbReference type="ChEBI" id="CHEBI:57307"/>
        <dbReference type="ChEBI" id="CHEBI:57309"/>
        <dbReference type="ChEBI" id="CHEBI:57844"/>
        <dbReference type="ChEBI" id="CHEBI:59789"/>
        <dbReference type="EC" id="1.3.98.3"/>
    </reaction>
</comment>
<evidence type="ECO:0000256" key="15">
    <source>
        <dbReference type="PIRNR" id="PIRNR000167"/>
    </source>
</evidence>
<evidence type="ECO:0000256" key="9">
    <source>
        <dbReference type="ARBA" id="ARBA00023002"/>
    </source>
</evidence>
<keyword evidence="6 15" id="KW-0963">Cytoplasm</keyword>
<evidence type="ECO:0000313" key="19">
    <source>
        <dbReference type="EMBL" id="QFY64036.1"/>
    </source>
</evidence>
<feature type="binding site" evidence="16">
    <location>
        <position position="51"/>
    </location>
    <ligand>
        <name>S-adenosyl-L-methionine</name>
        <dbReference type="ChEBI" id="CHEBI:59789"/>
        <label>1</label>
    </ligand>
</feature>
<evidence type="ECO:0000256" key="6">
    <source>
        <dbReference type="ARBA" id="ARBA00022490"/>
    </source>
</evidence>
<sequence length="450" mass="49316">MSKYLVAKYGEARLPRYTSYPTAPAFGEAVGAEQYAAALKDVARGDPVSLYLHVPFCRSMCWYCGCHTTITQKDAPILDYLDVMSREIELVADAAQGGIPVRNVHFGGGTPTIMKPHEFAALMKKLRTSFYFEDHASIAVEIDPRTLDSEMIVALGENGVNRASLGVQSFDPIVQKAINRIQTFNQTKAAVAGLRAYGVTSINFDLIYGLPFQTVDSCIETVQMAVELRPERFAVFGYAHVPAFKKHQRLIDETALPGASERNEQAEAIAQELIAAGYVRIGLDHFALPEDELAVASTNGRLHRNFQGYTTDDCSTLIGLGASSIGRLSSGYYQNHVAIGRYTEMVASGILPTAKGYLLTDEDRLRAQLIERLMCDFEVDVAEISGRAGYEAEFLLDRNERLEELIRDGVAVVVDGRVSVTKDSRFMVRAVAAAFDAYLGASGRTHSKAA</sequence>
<keyword evidence="9 15" id="KW-0560">Oxidoreductase</keyword>
<evidence type="ECO:0000256" key="4">
    <source>
        <dbReference type="ARBA" id="ARBA00011245"/>
    </source>
</evidence>
<dbReference type="InterPro" id="IPR010723">
    <property type="entry name" value="HemN_C"/>
</dbReference>
<evidence type="ECO:0000259" key="18">
    <source>
        <dbReference type="PROSITE" id="PS51918"/>
    </source>
</evidence>
<dbReference type="GO" id="GO:0006782">
    <property type="term" value="P:protoporphyrinogen IX biosynthetic process"/>
    <property type="evidence" value="ECO:0007669"/>
    <property type="project" value="UniProtKB-UniPathway"/>
</dbReference>
<dbReference type="PANTHER" id="PTHR13932:SF6">
    <property type="entry name" value="OXYGEN-INDEPENDENT COPROPORPHYRINOGEN III OXIDASE"/>
    <property type="match status" value="1"/>
</dbReference>
<dbReference type="PROSITE" id="PS51918">
    <property type="entry name" value="RADICAL_SAM"/>
    <property type="match status" value="1"/>
</dbReference>
<dbReference type="Pfam" id="PF06969">
    <property type="entry name" value="HemN_C"/>
    <property type="match status" value="1"/>
</dbReference>
<feature type="binding site" evidence="16">
    <location>
        <position position="205"/>
    </location>
    <ligand>
        <name>S-adenosyl-L-methionine</name>
        <dbReference type="ChEBI" id="CHEBI:59789"/>
        <label>2</label>
    </ligand>
</feature>
<dbReference type="KEGG" id="rgr:FZ934_20355"/>
<evidence type="ECO:0000256" key="1">
    <source>
        <dbReference type="ARBA" id="ARBA00004496"/>
    </source>
</evidence>
<keyword evidence="5 15" id="KW-0004">4Fe-4S</keyword>
<reference evidence="19 20" key="1">
    <citation type="submission" date="2019-08" db="EMBL/GenBank/DDBJ databases">
        <title>Prosopis cineraria nodule microbiome.</title>
        <authorList>
            <person name="Ali R."/>
            <person name="Chaluvadi S.R."/>
            <person name="Wang X."/>
        </authorList>
    </citation>
    <scope>NUCLEOTIDE SEQUENCE [LARGE SCALE GENOMIC DNA]</scope>
    <source>
        <strain evidence="19 20">BG7</strain>
        <plasmid evidence="19 20">unnamed</plasmid>
    </source>
</reference>
<feature type="binding site" evidence="17">
    <location>
        <position position="61"/>
    </location>
    <ligand>
        <name>[4Fe-4S] cluster</name>
        <dbReference type="ChEBI" id="CHEBI:49883"/>
        <note>4Fe-4S-S-AdoMet</note>
    </ligand>
</feature>
<evidence type="ECO:0000256" key="11">
    <source>
        <dbReference type="ARBA" id="ARBA00023014"/>
    </source>
</evidence>
<dbReference type="Pfam" id="PF04055">
    <property type="entry name" value="Radical_SAM"/>
    <property type="match status" value="1"/>
</dbReference>
<feature type="binding site" evidence="16">
    <location>
        <position position="141"/>
    </location>
    <ligand>
        <name>S-adenosyl-L-methionine</name>
        <dbReference type="ChEBI" id="CHEBI:59789"/>
        <label>1</label>
    </ligand>
</feature>
<feature type="binding site" evidence="16">
    <location>
        <position position="180"/>
    </location>
    <ligand>
        <name>S-adenosyl-L-methionine</name>
        <dbReference type="ChEBI" id="CHEBI:59789"/>
        <label>2</label>
    </ligand>
</feature>
<feature type="binding site" evidence="16">
    <location>
        <position position="108"/>
    </location>
    <ligand>
        <name>S-adenosyl-L-methionine</name>
        <dbReference type="ChEBI" id="CHEBI:59789"/>
        <label>1</label>
    </ligand>
</feature>
<dbReference type="InterPro" id="IPR023404">
    <property type="entry name" value="rSAM_horseshoe"/>
</dbReference>
<geneLocation type="plasmid" evidence="19 20">
    <name>unnamed</name>
</geneLocation>
<evidence type="ECO:0000256" key="10">
    <source>
        <dbReference type="ARBA" id="ARBA00023004"/>
    </source>
</evidence>
<keyword evidence="8 15" id="KW-0479">Metal-binding</keyword>
<comment type="subcellular location">
    <subcellularLocation>
        <location evidence="1 15">Cytoplasm</location>
    </subcellularLocation>
</comment>
<comment type="subunit">
    <text evidence="4">Monomer.</text>
</comment>
<evidence type="ECO:0000256" key="7">
    <source>
        <dbReference type="ARBA" id="ARBA00022691"/>
    </source>
</evidence>
<proteinExistence type="inferred from homology"/>
<dbReference type="InterPro" id="IPR034505">
    <property type="entry name" value="Coproporphyrinogen-III_oxidase"/>
</dbReference>
<dbReference type="AlphaFoldDB" id="A0A5Q0CE18"/>
<dbReference type="SMART" id="SM00729">
    <property type="entry name" value="Elp3"/>
    <property type="match status" value="1"/>
</dbReference>
<feature type="binding site" evidence="16">
    <location>
        <position position="168"/>
    </location>
    <ligand>
        <name>S-adenosyl-L-methionine</name>
        <dbReference type="ChEBI" id="CHEBI:59789"/>
        <label>2</label>
    </ligand>
</feature>
<dbReference type="SFLD" id="SFLDG01065">
    <property type="entry name" value="anaerobic_coproporphyrinogen-I"/>
    <property type="match status" value="1"/>
</dbReference>